<dbReference type="GeneID" id="28851930"/>
<name>A0A179F8G9_METCM</name>
<dbReference type="EMBL" id="LSBJ02000007">
    <property type="protein sequence ID" value="OAQ61571.1"/>
    <property type="molecule type" value="Genomic_DNA"/>
</dbReference>
<accession>A0A179F8G9</accession>
<feature type="compositionally biased region" description="Low complexity" evidence="1">
    <location>
        <begin position="469"/>
        <end position="502"/>
    </location>
</feature>
<dbReference type="KEGG" id="pchm:VFPPC_09394"/>
<feature type="region of interest" description="Disordered" evidence="1">
    <location>
        <begin position="429"/>
        <end position="502"/>
    </location>
</feature>
<reference evidence="2 3" key="1">
    <citation type="journal article" date="2016" name="PLoS Pathog.">
        <title>Biosynthesis of antibiotic leucinostatins in bio-control fungus Purpureocillium lilacinum and their inhibition on phytophthora revealed by genome mining.</title>
        <authorList>
            <person name="Wang G."/>
            <person name="Liu Z."/>
            <person name="Lin R."/>
            <person name="Li E."/>
            <person name="Mao Z."/>
            <person name="Ling J."/>
            <person name="Yang Y."/>
            <person name="Yin W.B."/>
            <person name="Xie B."/>
        </authorList>
    </citation>
    <scope>NUCLEOTIDE SEQUENCE [LARGE SCALE GENOMIC DNA]</scope>
    <source>
        <strain evidence="2">170</strain>
    </source>
</reference>
<dbReference type="PANTHER" id="PTHR38886:SF1">
    <property type="entry name" value="NACHT-NTPASE AND P-LOOP NTPASES N-TERMINAL DOMAIN-CONTAINING PROTEIN"/>
    <property type="match status" value="1"/>
</dbReference>
<feature type="compositionally biased region" description="Polar residues" evidence="1">
    <location>
        <begin position="389"/>
        <end position="400"/>
    </location>
</feature>
<sequence length="502" mass="53572">MVVPPFGFSIGDFIAGTDLLITLLGAFKEKGGASTKYASETAFLTSLVASLKHLDEYVTRTSQDAISKDMAKLLKTIDGPLDEFNSFLDKYKTSLSSTPTDSTLRKTKATVSYTIKDISGKIDKLRKQVEQPLKAVNSLLLLQVIKSMEILPEKPLQRSQLAQIVEAIKIADIPAELEKQIQILQRSAADHNLRQDDQLQHIKELRAKLDGQIAGLYTAVEEAKNAAAGSQVNAETQLNAFNAMHTSLYAALESRTDKLDTAMKEQTQLILALSHFLEEKVALQERVLAEKDHSEDDEAKVEKASWPPATLSAAHLSLTLLSTVVSSIVAVSATKRSQLDQQAAVKSNGVSSRAYPARETAIRTSTVEATTKTSPESAQLRGVTWAAQYRSQRGMQSSTQPKKEDQVSDSSFSGVGAWTSSYPGWSDKLSKLDESNPDHSGGGIGSDPFGGTYGGGPGPVIPSSTPAFGSSSGGAVSADTDSDSSVGYSGGQSSSSSDSSSD</sequence>
<dbReference type="STRING" id="1380566.A0A179F8G9"/>
<proteinExistence type="predicted"/>
<evidence type="ECO:0000256" key="1">
    <source>
        <dbReference type="SAM" id="MobiDB-lite"/>
    </source>
</evidence>
<comment type="caution">
    <text evidence="2">The sequence shown here is derived from an EMBL/GenBank/DDBJ whole genome shotgun (WGS) entry which is preliminary data.</text>
</comment>
<organism evidence="2 3">
    <name type="scientific">Pochonia chlamydosporia 170</name>
    <dbReference type="NCBI Taxonomy" id="1380566"/>
    <lineage>
        <taxon>Eukaryota</taxon>
        <taxon>Fungi</taxon>
        <taxon>Dikarya</taxon>
        <taxon>Ascomycota</taxon>
        <taxon>Pezizomycotina</taxon>
        <taxon>Sordariomycetes</taxon>
        <taxon>Hypocreomycetidae</taxon>
        <taxon>Hypocreales</taxon>
        <taxon>Clavicipitaceae</taxon>
        <taxon>Pochonia</taxon>
    </lineage>
</organism>
<evidence type="ECO:0008006" key="4">
    <source>
        <dbReference type="Google" id="ProtNLM"/>
    </source>
</evidence>
<dbReference type="RefSeq" id="XP_018139275.1">
    <property type="nucleotide sequence ID" value="XM_018287936.1"/>
</dbReference>
<feature type="region of interest" description="Disordered" evidence="1">
    <location>
        <begin position="389"/>
        <end position="413"/>
    </location>
</feature>
<protein>
    <recommendedName>
        <fullName evidence="4">Fungal N-terminal domain-containing protein</fullName>
    </recommendedName>
</protein>
<dbReference type="AlphaFoldDB" id="A0A179F8G9"/>
<evidence type="ECO:0000313" key="2">
    <source>
        <dbReference type="EMBL" id="OAQ61571.1"/>
    </source>
</evidence>
<evidence type="ECO:0000313" key="3">
    <source>
        <dbReference type="Proteomes" id="UP000078397"/>
    </source>
</evidence>
<dbReference type="Proteomes" id="UP000078397">
    <property type="component" value="Unassembled WGS sequence"/>
</dbReference>
<keyword evidence="3" id="KW-1185">Reference proteome</keyword>
<gene>
    <name evidence="2" type="ORF">VFPPC_09394</name>
</gene>
<dbReference type="OrthoDB" id="3045089at2759"/>
<dbReference type="PANTHER" id="PTHR38886">
    <property type="entry name" value="SESA DOMAIN-CONTAINING PROTEIN"/>
    <property type="match status" value="1"/>
</dbReference>